<dbReference type="PATRIC" id="fig|29343.3.peg.737"/>
<accession>A0A078KMV5</accession>
<sequence length="57" mass="6190">MSDQEGIKSVIERYCPVVKHNVAVEVTRCGNKELGSSCLNKANCEKQNGGCSNSFIN</sequence>
<dbReference type="Proteomes" id="UP000032431">
    <property type="component" value="Chromosome I"/>
</dbReference>
<evidence type="ECO:0000313" key="1">
    <source>
        <dbReference type="EMBL" id="CDZ23832.1"/>
    </source>
</evidence>
<dbReference type="EMBL" id="LM995447">
    <property type="protein sequence ID" value="CDZ23832.1"/>
    <property type="molecule type" value="Genomic_DNA"/>
</dbReference>
<keyword evidence="2" id="KW-1185">Reference proteome</keyword>
<reference evidence="2" key="1">
    <citation type="submission" date="2014-07" db="EMBL/GenBank/DDBJ databases">
        <authorList>
            <person name="Wibberg D."/>
        </authorList>
    </citation>
    <scope>NUCLEOTIDE SEQUENCE [LARGE SCALE GENOMIC DNA]</scope>
    <source>
        <strain evidence="2">DG5</strain>
    </source>
</reference>
<evidence type="ECO:0000313" key="2">
    <source>
        <dbReference type="Proteomes" id="UP000032431"/>
    </source>
</evidence>
<organism evidence="1 2">
    <name type="scientific">[Clostridium] cellulosi</name>
    <dbReference type="NCBI Taxonomy" id="29343"/>
    <lineage>
        <taxon>Bacteria</taxon>
        <taxon>Bacillati</taxon>
        <taxon>Bacillota</taxon>
        <taxon>Clostridia</taxon>
        <taxon>Eubacteriales</taxon>
        <taxon>Oscillospiraceae</taxon>
        <taxon>Oscillospiraceae incertae sedis</taxon>
    </lineage>
</organism>
<name>A0A078KMV5_9FIRM</name>
<proteinExistence type="predicted"/>
<gene>
    <name evidence="1" type="ORF">CCDG5_0703</name>
</gene>
<dbReference type="HOGENOM" id="CLU_2988530_0_0_9"/>
<dbReference type="AlphaFoldDB" id="A0A078KMV5"/>
<protein>
    <submittedName>
        <fullName evidence="1">Uncharacterized protein</fullName>
    </submittedName>
</protein>
<dbReference type="KEGG" id="ccel:CCDG5_0703"/>